<dbReference type="Proteomes" id="UP001396334">
    <property type="component" value="Unassembled WGS sequence"/>
</dbReference>
<dbReference type="EMBL" id="JBBPBN010000031">
    <property type="protein sequence ID" value="KAK9004048.1"/>
    <property type="molecule type" value="Genomic_DNA"/>
</dbReference>
<accession>A0ABR2QTH7</accession>
<gene>
    <name evidence="1" type="ORF">V6N11_001862</name>
</gene>
<reference evidence="1 2" key="1">
    <citation type="journal article" date="2024" name="G3 (Bethesda)">
        <title>Genome assembly of Hibiscus sabdariffa L. provides insights into metabolisms of medicinal natural products.</title>
        <authorList>
            <person name="Kim T."/>
        </authorList>
    </citation>
    <scope>NUCLEOTIDE SEQUENCE [LARGE SCALE GENOMIC DNA]</scope>
    <source>
        <strain evidence="1">TK-2024</strain>
        <tissue evidence="1">Old leaves</tissue>
    </source>
</reference>
<sequence length="110" mass="12177">MIISMVEVVVSSTKQQSRSPELKPRCEREMGFTNLLAALQDCSSGQGLDGQMKTHTPEKDSLVTLTANRVRKASNNCNSLTNLFSMHESAYGYPNLSRAGTFTATWTDMR</sequence>
<proteinExistence type="predicted"/>
<organism evidence="1 2">
    <name type="scientific">Hibiscus sabdariffa</name>
    <name type="common">roselle</name>
    <dbReference type="NCBI Taxonomy" id="183260"/>
    <lineage>
        <taxon>Eukaryota</taxon>
        <taxon>Viridiplantae</taxon>
        <taxon>Streptophyta</taxon>
        <taxon>Embryophyta</taxon>
        <taxon>Tracheophyta</taxon>
        <taxon>Spermatophyta</taxon>
        <taxon>Magnoliopsida</taxon>
        <taxon>eudicotyledons</taxon>
        <taxon>Gunneridae</taxon>
        <taxon>Pentapetalae</taxon>
        <taxon>rosids</taxon>
        <taxon>malvids</taxon>
        <taxon>Malvales</taxon>
        <taxon>Malvaceae</taxon>
        <taxon>Malvoideae</taxon>
        <taxon>Hibiscus</taxon>
    </lineage>
</organism>
<protein>
    <submittedName>
        <fullName evidence="1">Uncharacterized protein</fullName>
    </submittedName>
</protein>
<comment type="caution">
    <text evidence="1">The sequence shown here is derived from an EMBL/GenBank/DDBJ whole genome shotgun (WGS) entry which is preliminary data.</text>
</comment>
<keyword evidence="2" id="KW-1185">Reference proteome</keyword>
<name>A0ABR2QTH7_9ROSI</name>
<evidence type="ECO:0000313" key="1">
    <source>
        <dbReference type="EMBL" id="KAK9004048.1"/>
    </source>
</evidence>
<evidence type="ECO:0000313" key="2">
    <source>
        <dbReference type="Proteomes" id="UP001396334"/>
    </source>
</evidence>